<gene>
    <name evidence="2" type="ORF">UFOPK1788_00125</name>
</gene>
<dbReference type="Pfam" id="PF12146">
    <property type="entry name" value="Hydrolase_4"/>
    <property type="match status" value="1"/>
</dbReference>
<sequence>MATKHAQHRTFTDADGVVIHFTVWQAEAPIGIVQISHGQGEHSQRYAGLAAFLVGKGFTVYADDHRGHGETWRDQWGGDTSKFGMPGVRGIRGMIDAINGLTAIARSENPGLPLAFLGHSMGSLLGQIQLDEGSLDADLVVWSGTALRTPFTMNAGDLNAKHKHLGTTGHEWLSRDTNVHHAFAADPLTFHAVVIKQFGLPDGIKLFGFPKPARRDVPILMLLGGEDALGSERSVASLARRYLAKGYSDVKLIVYKGARHEVYNETNRDEVMNDLLAWINDHLPSAR</sequence>
<dbReference type="EMBL" id="CAEZUE010000007">
    <property type="protein sequence ID" value="CAB4584568.1"/>
    <property type="molecule type" value="Genomic_DNA"/>
</dbReference>
<dbReference type="InterPro" id="IPR022742">
    <property type="entry name" value="Hydrolase_4"/>
</dbReference>
<evidence type="ECO:0000259" key="1">
    <source>
        <dbReference type="Pfam" id="PF12146"/>
    </source>
</evidence>
<feature type="domain" description="Serine aminopeptidase S33" evidence="1">
    <location>
        <begin position="29"/>
        <end position="267"/>
    </location>
</feature>
<dbReference type="AlphaFoldDB" id="A0A6J6FJF2"/>
<proteinExistence type="predicted"/>
<dbReference type="SUPFAM" id="SSF53474">
    <property type="entry name" value="alpha/beta-Hydrolases"/>
    <property type="match status" value="1"/>
</dbReference>
<dbReference type="Gene3D" id="3.40.50.1820">
    <property type="entry name" value="alpha/beta hydrolase"/>
    <property type="match status" value="1"/>
</dbReference>
<dbReference type="InterPro" id="IPR051044">
    <property type="entry name" value="MAG_DAG_Lipase"/>
</dbReference>
<evidence type="ECO:0000313" key="2">
    <source>
        <dbReference type="EMBL" id="CAB4584568.1"/>
    </source>
</evidence>
<accession>A0A6J6FJF2</accession>
<dbReference type="InterPro" id="IPR029058">
    <property type="entry name" value="AB_hydrolase_fold"/>
</dbReference>
<organism evidence="2">
    <name type="scientific">freshwater metagenome</name>
    <dbReference type="NCBI Taxonomy" id="449393"/>
    <lineage>
        <taxon>unclassified sequences</taxon>
        <taxon>metagenomes</taxon>
        <taxon>ecological metagenomes</taxon>
    </lineage>
</organism>
<dbReference type="PANTHER" id="PTHR11614">
    <property type="entry name" value="PHOSPHOLIPASE-RELATED"/>
    <property type="match status" value="1"/>
</dbReference>
<protein>
    <submittedName>
        <fullName evidence="2">Unannotated protein</fullName>
    </submittedName>
</protein>
<reference evidence="2" key="1">
    <citation type="submission" date="2020-05" db="EMBL/GenBank/DDBJ databases">
        <authorList>
            <person name="Chiriac C."/>
            <person name="Salcher M."/>
            <person name="Ghai R."/>
            <person name="Kavagutti S V."/>
        </authorList>
    </citation>
    <scope>NUCLEOTIDE SEQUENCE</scope>
</reference>
<name>A0A6J6FJF2_9ZZZZ</name>